<dbReference type="Gene3D" id="3.30.70.580">
    <property type="entry name" value="Pseudouridine synthase I, catalytic domain, N-terminal subdomain"/>
    <property type="match status" value="1"/>
</dbReference>
<dbReference type="eggNOG" id="COG1187">
    <property type="taxonomic scope" value="Bacteria"/>
</dbReference>
<dbReference type="EMBL" id="JMIH01000028">
    <property type="protein sequence ID" value="KEO72171.1"/>
    <property type="molecule type" value="Genomic_DNA"/>
</dbReference>
<sequence length="214" mass="24480">MPHYFVIYKPYGILSQFSGDDHTLRDIGDFPVEVYPVGRLDKDSEGLLLLTDDKSLNHHLLNPLFGHERTYLAQVEGIPEKEALHLLAAGVKITVDGKSYLTKKATVSLPENVTLPPRNPPIRYRKNVPDTWIKLSLIEGKNRQVRKMTAAAGYPTLRLVRWSMEDLTIEGFEVGEVRSYSREEIYSLLRIEPGKFKLGEAKSPHFPNRNKNRR</sequence>
<dbReference type="GO" id="GO:0009982">
    <property type="term" value="F:pseudouridine synthase activity"/>
    <property type="evidence" value="ECO:0007669"/>
    <property type="project" value="InterPro"/>
</dbReference>
<protein>
    <recommendedName>
        <fullName evidence="3">Pseudouridine synthase</fullName>
        <ecNumber evidence="3">5.4.99.-</ecNumber>
    </recommendedName>
</protein>
<reference evidence="5 6" key="1">
    <citation type="submission" date="2014-04" db="EMBL/GenBank/DDBJ databases">
        <title>Characterization and application of a salt tolerant electro-active bacterium.</title>
        <authorList>
            <person name="Yang L."/>
            <person name="Wei S."/>
            <person name="Tay Q.X.M."/>
        </authorList>
    </citation>
    <scope>NUCLEOTIDE SEQUENCE [LARGE SCALE GENOMIC DNA]</scope>
    <source>
        <strain evidence="5 6">LY1</strain>
    </source>
</reference>
<evidence type="ECO:0000313" key="5">
    <source>
        <dbReference type="EMBL" id="KEO72171.1"/>
    </source>
</evidence>
<keyword evidence="2 3" id="KW-0413">Isomerase</keyword>
<proteinExistence type="inferred from homology"/>
<dbReference type="OrthoDB" id="1012272at2"/>
<dbReference type="STRING" id="1048983.EL17_19895"/>
<comment type="similarity">
    <text evidence="1 3">Belongs to the pseudouridine synthase RsuA family.</text>
</comment>
<dbReference type="AlphaFoldDB" id="A0A074KQF3"/>
<evidence type="ECO:0000256" key="1">
    <source>
        <dbReference type="ARBA" id="ARBA00008348"/>
    </source>
</evidence>
<dbReference type="GO" id="GO:0001522">
    <property type="term" value="P:pseudouridine synthesis"/>
    <property type="evidence" value="ECO:0007669"/>
    <property type="project" value="InterPro"/>
</dbReference>
<name>A0A074KQF3_9BACT</name>
<dbReference type="PANTHER" id="PTHR47683">
    <property type="entry name" value="PSEUDOURIDINE SYNTHASE FAMILY PROTEIN-RELATED"/>
    <property type="match status" value="1"/>
</dbReference>
<evidence type="ECO:0000256" key="2">
    <source>
        <dbReference type="ARBA" id="ARBA00023235"/>
    </source>
</evidence>
<gene>
    <name evidence="5" type="ORF">EL17_19895</name>
</gene>
<organism evidence="5 6">
    <name type="scientific">Anditalea andensis</name>
    <dbReference type="NCBI Taxonomy" id="1048983"/>
    <lineage>
        <taxon>Bacteria</taxon>
        <taxon>Pseudomonadati</taxon>
        <taxon>Bacteroidota</taxon>
        <taxon>Cytophagia</taxon>
        <taxon>Cytophagales</taxon>
        <taxon>Cytophagaceae</taxon>
        <taxon>Anditalea</taxon>
    </lineage>
</organism>
<dbReference type="Proteomes" id="UP000027821">
    <property type="component" value="Unassembled WGS sequence"/>
</dbReference>
<comment type="caution">
    <text evidence="5">The sequence shown here is derived from an EMBL/GenBank/DDBJ whole genome shotgun (WGS) entry which is preliminary data.</text>
</comment>
<dbReference type="SUPFAM" id="SSF55120">
    <property type="entry name" value="Pseudouridine synthase"/>
    <property type="match status" value="1"/>
</dbReference>
<dbReference type="Gene3D" id="3.30.70.1560">
    <property type="entry name" value="Alpha-L RNA-binding motif"/>
    <property type="match status" value="1"/>
</dbReference>
<accession>A0A074KQF3</accession>
<dbReference type="PROSITE" id="PS01149">
    <property type="entry name" value="PSI_RSU"/>
    <property type="match status" value="1"/>
</dbReference>
<keyword evidence="6" id="KW-1185">Reference proteome</keyword>
<dbReference type="InterPro" id="IPR050343">
    <property type="entry name" value="RsuA_PseudoU_synthase"/>
</dbReference>
<dbReference type="InterPro" id="IPR018496">
    <property type="entry name" value="PsdUridine_synth_RsuA/RluB_CS"/>
</dbReference>
<dbReference type="GO" id="GO:0006364">
    <property type="term" value="P:rRNA processing"/>
    <property type="evidence" value="ECO:0007669"/>
    <property type="project" value="UniProtKB-ARBA"/>
</dbReference>
<dbReference type="InterPro" id="IPR006145">
    <property type="entry name" value="PsdUridine_synth_RsuA/RluA"/>
</dbReference>
<feature type="domain" description="Pseudouridine synthase RsuA/RluA-like" evidence="4">
    <location>
        <begin position="3"/>
        <end position="151"/>
    </location>
</feature>
<evidence type="ECO:0000313" key="6">
    <source>
        <dbReference type="Proteomes" id="UP000027821"/>
    </source>
</evidence>
<dbReference type="RefSeq" id="WP_035078521.1">
    <property type="nucleotide sequence ID" value="NZ_JMIH01000028.1"/>
</dbReference>
<dbReference type="InterPro" id="IPR000748">
    <property type="entry name" value="PsdUridine_synth_RsuA/RluB/E/F"/>
</dbReference>
<dbReference type="GO" id="GO:0003723">
    <property type="term" value="F:RNA binding"/>
    <property type="evidence" value="ECO:0007669"/>
    <property type="project" value="InterPro"/>
</dbReference>
<dbReference type="Pfam" id="PF00849">
    <property type="entry name" value="PseudoU_synth_2"/>
    <property type="match status" value="1"/>
</dbReference>
<dbReference type="InterPro" id="IPR042092">
    <property type="entry name" value="PsdUridine_s_RsuA/RluB/E/F_cat"/>
</dbReference>
<dbReference type="NCBIfam" id="TIGR00093">
    <property type="entry name" value="pseudouridine synthase"/>
    <property type="match status" value="1"/>
</dbReference>
<evidence type="ECO:0000259" key="4">
    <source>
        <dbReference type="Pfam" id="PF00849"/>
    </source>
</evidence>
<dbReference type="GO" id="GO:0140098">
    <property type="term" value="F:catalytic activity, acting on RNA"/>
    <property type="evidence" value="ECO:0007669"/>
    <property type="project" value="UniProtKB-ARBA"/>
</dbReference>
<dbReference type="InterPro" id="IPR020103">
    <property type="entry name" value="PsdUridine_synth_cat_dom_sf"/>
</dbReference>
<dbReference type="EC" id="5.4.99.-" evidence="3"/>
<dbReference type="InterPro" id="IPR020094">
    <property type="entry name" value="TruA/RsuA/RluB/E/F_N"/>
</dbReference>
<dbReference type="PANTHER" id="PTHR47683:SF2">
    <property type="entry name" value="RNA-BINDING S4 DOMAIN-CONTAINING PROTEIN"/>
    <property type="match status" value="1"/>
</dbReference>
<evidence type="ECO:0000256" key="3">
    <source>
        <dbReference type="RuleBase" id="RU003887"/>
    </source>
</evidence>